<dbReference type="InterPro" id="IPR002347">
    <property type="entry name" value="SDR_fam"/>
</dbReference>
<dbReference type="RefSeq" id="WP_205258178.1">
    <property type="nucleotide sequence ID" value="NZ_BAAAPV010000002.1"/>
</dbReference>
<dbReference type="FunFam" id="3.40.50.720:FF:000084">
    <property type="entry name" value="Short-chain dehydrogenase reductase"/>
    <property type="match status" value="1"/>
</dbReference>
<name>A0A939C1U8_9ACTN</name>
<dbReference type="EMBL" id="JAERWL010000014">
    <property type="protein sequence ID" value="MBM9478063.1"/>
    <property type="molecule type" value="Genomic_DNA"/>
</dbReference>
<dbReference type="InterPro" id="IPR036291">
    <property type="entry name" value="NAD(P)-bd_dom_sf"/>
</dbReference>
<dbReference type="CDD" id="cd05233">
    <property type="entry name" value="SDR_c"/>
    <property type="match status" value="1"/>
</dbReference>
<evidence type="ECO:0000313" key="6">
    <source>
        <dbReference type="Proteomes" id="UP000663801"/>
    </source>
</evidence>
<accession>A0A939C1U8</accession>
<evidence type="ECO:0000256" key="2">
    <source>
        <dbReference type="ARBA" id="ARBA00023002"/>
    </source>
</evidence>
<comment type="similarity">
    <text evidence="1">Belongs to the short-chain dehydrogenases/reductases (SDR) family.</text>
</comment>
<keyword evidence="2" id="KW-0560">Oxidoreductase</keyword>
<dbReference type="Gene3D" id="3.40.50.720">
    <property type="entry name" value="NAD(P)-binding Rossmann-like Domain"/>
    <property type="match status" value="1"/>
</dbReference>
<evidence type="ECO:0000313" key="5">
    <source>
        <dbReference type="EMBL" id="MBM9478063.1"/>
    </source>
</evidence>
<evidence type="ECO:0000259" key="4">
    <source>
        <dbReference type="SMART" id="SM00822"/>
    </source>
</evidence>
<organism evidence="5 6">
    <name type="scientific">Nakamurella flavida</name>
    <dbReference type="NCBI Taxonomy" id="363630"/>
    <lineage>
        <taxon>Bacteria</taxon>
        <taxon>Bacillati</taxon>
        <taxon>Actinomycetota</taxon>
        <taxon>Actinomycetes</taxon>
        <taxon>Nakamurellales</taxon>
        <taxon>Nakamurellaceae</taxon>
        <taxon>Nakamurella</taxon>
    </lineage>
</organism>
<proteinExistence type="inferred from homology"/>
<dbReference type="Proteomes" id="UP000663801">
    <property type="component" value="Unassembled WGS sequence"/>
</dbReference>
<dbReference type="PANTHER" id="PTHR24321">
    <property type="entry name" value="DEHYDROGENASES, SHORT CHAIN"/>
    <property type="match status" value="1"/>
</dbReference>
<dbReference type="PRINTS" id="PR00080">
    <property type="entry name" value="SDRFAMILY"/>
</dbReference>
<dbReference type="Pfam" id="PF13561">
    <property type="entry name" value="adh_short_C2"/>
    <property type="match status" value="1"/>
</dbReference>
<evidence type="ECO:0000256" key="1">
    <source>
        <dbReference type="ARBA" id="ARBA00006484"/>
    </source>
</evidence>
<dbReference type="SUPFAM" id="SSF51735">
    <property type="entry name" value="NAD(P)-binding Rossmann-fold domains"/>
    <property type="match status" value="1"/>
</dbReference>
<dbReference type="AlphaFoldDB" id="A0A939C1U8"/>
<dbReference type="SMART" id="SM00822">
    <property type="entry name" value="PKS_KR"/>
    <property type="match status" value="1"/>
</dbReference>
<protein>
    <submittedName>
        <fullName evidence="5">SDR family oxidoreductase</fullName>
    </submittedName>
</protein>
<comment type="caution">
    <text evidence="5">The sequence shown here is derived from an EMBL/GenBank/DDBJ whole genome shotgun (WGS) entry which is preliminary data.</text>
</comment>
<gene>
    <name evidence="5" type="ORF">JL107_16560</name>
</gene>
<dbReference type="InterPro" id="IPR057326">
    <property type="entry name" value="KR_dom"/>
</dbReference>
<dbReference type="GO" id="GO:0016491">
    <property type="term" value="F:oxidoreductase activity"/>
    <property type="evidence" value="ECO:0007669"/>
    <property type="project" value="UniProtKB-KW"/>
</dbReference>
<dbReference type="PRINTS" id="PR00081">
    <property type="entry name" value="GDHRDH"/>
</dbReference>
<keyword evidence="6" id="KW-1185">Reference proteome</keyword>
<keyword evidence="3" id="KW-0520">NAD</keyword>
<feature type="domain" description="Ketoreductase" evidence="4">
    <location>
        <begin position="2"/>
        <end position="183"/>
    </location>
</feature>
<dbReference type="PANTHER" id="PTHR24321:SF8">
    <property type="entry name" value="ESTRADIOL 17-BETA-DEHYDROGENASE 8-RELATED"/>
    <property type="match status" value="1"/>
</dbReference>
<evidence type="ECO:0000256" key="3">
    <source>
        <dbReference type="ARBA" id="ARBA00023027"/>
    </source>
</evidence>
<sequence>MSSILVVGGSTGIGAAAVRAFRDRGDTVTLADRNEVDGRAVVGERRAGAAHFLPADVGDASSLGPLVAAAADLGGGLDTVFYNAGVLHAFPLGEWTAEAFDRSVAVNLRGPFLLTQAAAPHLRASTCGRVILTSSTGALRGHAGMAPYHATKAGLLGLVRALADELGPHGVTVNAVLPGWVDTPFNDAFWSHQDDPPAALADLVGRIPLRHQASADEITGLLTFLASAASGYITGQALVIDGGYTAV</sequence>
<reference evidence="5" key="1">
    <citation type="submission" date="2021-01" db="EMBL/GenBank/DDBJ databases">
        <title>KCTC 19127 draft genome.</title>
        <authorList>
            <person name="An D."/>
        </authorList>
    </citation>
    <scope>NUCLEOTIDE SEQUENCE</scope>
    <source>
        <strain evidence="5">KCTC 19127</strain>
    </source>
</reference>